<protein>
    <submittedName>
        <fullName evidence="3">Uncharacterized protein</fullName>
    </submittedName>
</protein>
<sequence>MSSFFTPMASLAVLLMCLPGVSHAQDACENNRYTYCDAGKQVQCTCDGSPRCNAFTDCSQDPFCNPINPTFPNYGSSCCMSTWSCTPSPQFCADGSCRSVPEGEPRPATGESPQVETAPTDEG</sequence>
<gene>
    <name evidence="3" type="ORF">ASNO1_05690</name>
</gene>
<accession>A0ABQ6QJZ0</accession>
<evidence type="ECO:0000313" key="4">
    <source>
        <dbReference type="Proteomes" id="UP001342631"/>
    </source>
</evidence>
<keyword evidence="4" id="KW-1185">Reference proteome</keyword>
<proteinExistence type="predicted"/>
<feature type="chain" id="PRO_5046614503" evidence="2">
    <location>
        <begin position="25"/>
        <end position="123"/>
    </location>
</feature>
<evidence type="ECO:0000313" key="3">
    <source>
        <dbReference type="EMBL" id="GMU04317.1"/>
    </source>
</evidence>
<dbReference type="EMBL" id="BTTX01000001">
    <property type="protein sequence ID" value="GMU04317.1"/>
    <property type="molecule type" value="Genomic_DNA"/>
</dbReference>
<dbReference type="RefSeq" id="WP_338274283.1">
    <property type="nucleotide sequence ID" value="NZ_BTTX01000001.1"/>
</dbReference>
<keyword evidence="2" id="KW-0732">Signal</keyword>
<organism evidence="3 4">
    <name type="scientific">Corallococcus caeni</name>
    <dbReference type="NCBI Taxonomy" id="3082388"/>
    <lineage>
        <taxon>Bacteria</taxon>
        <taxon>Pseudomonadati</taxon>
        <taxon>Myxococcota</taxon>
        <taxon>Myxococcia</taxon>
        <taxon>Myxococcales</taxon>
        <taxon>Cystobacterineae</taxon>
        <taxon>Myxococcaceae</taxon>
        <taxon>Corallococcus</taxon>
    </lineage>
</organism>
<evidence type="ECO:0000256" key="1">
    <source>
        <dbReference type="SAM" id="MobiDB-lite"/>
    </source>
</evidence>
<reference evidence="3 4" key="1">
    <citation type="journal article" date="2024" name="Arch. Microbiol.">
        <title>Corallococcus caeni sp. nov., a novel myxobacterium isolated from activated sludge.</title>
        <authorList>
            <person name="Tomita S."/>
            <person name="Nakai R."/>
            <person name="Kuroda K."/>
            <person name="Kurashita H."/>
            <person name="Hatamoto M."/>
            <person name="Yamaguchi T."/>
            <person name="Narihiro T."/>
        </authorList>
    </citation>
    <scope>NUCLEOTIDE SEQUENCE [LARGE SCALE GENOMIC DNA]</scope>
    <source>
        <strain evidence="3 4">NO1</strain>
    </source>
</reference>
<name>A0ABQ6QJZ0_9BACT</name>
<feature type="region of interest" description="Disordered" evidence="1">
    <location>
        <begin position="97"/>
        <end position="123"/>
    </location>
</feature>
<dbReference type="Proteomes" id="UP001342631">
    <property type="component" value="Unassembled WGS sequence"/>
</dbReference>
<evidence type="ECO:0000256" key="2">
    <source>
        <dbReference type="SAM" id="SignalP"/>
    </source>
</evidence>
<comment type="caution">
    <text evidence="3">The sequence shown here is derived from an EMBL/GenBank/DDBJ whole genome shotgun (WGS) entry which is preliminary data.</text>
</comment>
<feature type="signal peptide" evidence="2">
    <location>
        <begin position="1"/>
        <end position="24"/>
    </location>
</feature>